<proteinExistence type="inferred from homology"/>
<dbReference type="PROSITE" id="PS00886">
    <property type="entry name" value="ILVD_EDD_1"/>
    <property type="match status" value="1"/>
</dbReference>
<dbReference type="Pfam" id="PF24877">
    <property type="entry name" value="ILV_EDD_C"/>
    <property type="match status" value="1"/>
</dbReference>
<dbReference type="GO" id="GO:0009099">
    <property type="term" value="P:L-valine biosynthetic process"/>
    <property type="evidence" value="ECO:0007669"/>
    <property type="project" value="UniProtKB-UniRule"/>
</dbReference>
<dbReference type="InterPro" id="IPR004404">
    <property type="entry name" value="DihydroxyA_deHydtase"/>
</dbReference>
<dbReference type="HAMAP" id="MF_00012">
    <property type="entry name" value="IlvD"/>
    <property type="match status" value="1"/>
</dbReference>
<comment type="pathway">
    <text evidence="12 15">Amino-acid biosynthesis; L-valine biosynthesis; L-valine from pyruvate: step 3/4.</text>
</comment>
<evidence type="ECO:0000256" key="1">
    <source>
        <dbReference type="ARBA" id="ARBA00001946"/>
    </source>
</evidence>
<evidence type="ECO:0000256" key="10">
    <source>
        <dbReference type="ARBA" id="ARBA00023304"/>
    </source>
</evidence>
<dbReference type="InterPro" id="IPR000581">
    <property type="entry name" value="ILV_EDD_N"/>
</dbReference>
<evidence type="ECO:0000256" key="12">
    <source>
        <dbReference type="ARBA" id="ARBA00029436"/>
    </source>
</evidence>
<dbReference type="Gene3D" id="3.50.30.80">
    <property type="entry name" value="IlvD/EDD C-terminal domain-like"/>
    <property type="match status" value="1"/>
</dbReference>
<evidence type="ECO:0000256" key="2">
    <source>
        <dbReference type="ARBA" id="ARBA00006486"/>
    </source>
</evidence>
<dbReference type="GO" id="GO:0051537">
    <property type="term" value="F:2 iron, 2 sulfur cluster binding"/>
    <property type="evidence" value="ECO:0007669"/>
    <property type="project" value="UniProtKB-UniRule"/>
</dbReference>
<keyword evidence="4 15" id="KW-0001">2Fe-2S</keyword>
<sequence>MPEYRSRTTTAGRNMAGARALWRATGMKDEDFHKPIIAVANSFTQFVPGHVHLKDMGQLVAREIEKAGGVAKEFNTIAVDDGIAMGHDGMLYSLPSRDLIADSVEYMVNAHCADALVCISNCDKITPGMLNAAMRLNIPVIFVSGGPMEAGKTKLLDHGIDLIDAMIFAADDKYSDEEIDEIERSACPTCGSCSGMFTANSMNCLMEALGLALPGNGTVLATHADRRRLFEEAGSRIVELAKRYYEGEEAHLLPRAIGSKAAFKNAMTLDIAMGGSTNTILHLLAAAQEGGVDFTMADIDRLSREVPQLCKLAPNTQQYHIEDCHRAGGIMAILGELDRAGVLDTRVPTVYGDTLKAALDEWDIMRNPTPEVVEFYKAGPGGIPTQTAFSQSARWPSLDGDRASGCIRDLEHAFSREGGLAVLFGNIAVDGCVVKTAGVDESILVFEGPAHVVESQDQAVEHVLGGLVKPGEVVVVRYEGPRGGPGMQEMLYPTSYLKSKGLGKVCALMTDGRFSGGSSGLSIGHVSPEAAAGGAIGLIESGDIIHIDIPKRAINVKLSDEELAARREAEEAKGSLAWKPSIQRDRKVSAALKAYALLATSADKGAVRDLTKLD</sequence>
<evidence type="ECO:0000256" key="8">
    <source>
        <dbReference type="ARBA" id="ARBA00023014"/>
    </source>
</evidence>
<dbReference type="UniPathway" id="UPA00049">
    <property type="reaction ID" value="UER00061"/>
</dbReference>
<dbReference type="PANTHER" id="PTHR43661">
    <property type="entry name" value="D-XYLONATE DEHYDRATASE"/>
    <property type="match status" value="1"/>
</dbReference>
<evidence type="ECO:0000256" key="4">
    <source>
        <dbReference type="ARBA" id="ARBA00022714"/>
    </source>
</evidence>
<keyword evidence="7 15" id="KW-0408">Iron</keyword>
<reference evidence="18 19" key="1">
    <citation type="submission" date="2018-01" db="EMBL/GenBank/DDBJ databases">
        <title>Halomonas endophytica sp. nov., isolated from storage liquid in the stems of Populus euphratica.</title>
        <authorList>
            <person name="Chen C."/>
        </authorList>
    </citation>
    <scope>NUCLEOTIDE SEQUENCE [LARGE SCALE GENOMIC DNA]</scope>
    <source>
        <strain evidence="18 19">BZ-SZ-XJ27</strain>
    </source>
</reference>
<comment type="caution">
    <text evidence="15">Lacks conserved residue(s) required for the propagation of feature annotation.</text>
</comment>
<comment type="cofactor">
    <cofactor evidence="15">
        <name>[2Fe-2S] cluster</name>
        <dbReference type="ChEBI" id="CHEBI:190135"/>
    </cofactor>
    <text evidence="15">Binds 1 [2Fe-2S] cluster per subunit. This cluster acts as a Lewis acid cofactor.</text>
</comment>
<evidence type="ECO:0000256" key="5">
    <source>
        <dbReference type="ARBA" id="ARBA00022723"/>
    </source>
</evidence>
<dbReference type="NCBIfam" id="TIGR00110">
    <property type="entry name" value="ilvD"/>
    <property type="match status" value="1"/>
</dbReference>
<evidence type="ECO:0000256" key="9">
    <source>
        <dbReference type="ARBA" id="ARBA00023239"/>
    </source>
</evidence>
<dbReference type="EMBL" id="PNRG01000033">
    <property type="protein sequence ID" value="PMR78071.1"/>
    <property type="molecule type" value="Genomic_DNA"/>
</dbReference>
<dbReference type="FunFam" id="3.50.30.80:FF:000001">
    <property type="entry name" value="Dihydroxy-acid dehydratase"/>
    <property type="match status" value="1"/>
</dbReference>
<comment type="similarity">
    <text evidence="2 15">Belongs to the IlvD/Edd family.</text>
</comment>
<dbReference type="Pfam" id="PF00920">
    <property type="entry name" value="ILVD_EDD_N"/>
    <property type="match status" value="1"/>
</dbReference>
<comment type="pathway">
    <text evidence="13 15">Amino-acid biosynthesis; L-isoleucine biosynthesis; L-isoleucine from 2-oxobutanoate: step 3/4.</text>
</comment>
<evidence type="ECO:0000256" key="14">
    <source>
        <dbReference type="ARBA" id="ARBA00029490"/>
    </source>
</evidence>
<feature type="domain" description="Dihydroxy-acid/6-phosphogluconate dehydratase N-terminal" evidence="16">
    <location>
        <begin position="34"/>
        <end position="356"/>
    </location>
</feature>
<evidence type="ECO:0000259" key="17">
    <source>
        <dbReference type="Pfam" id="PF24877"/>
    </source>
</evidence>
<dbReference type="InterPro" id="IPR056740">
    <property type="entry name" value="ILV_EDD_C"/>
</dbReference>
<protein>
    <recommendedName>
        <fullName evidence="14 15">Dihydroxy-acid dehydratase</fullName>
        <shortName evidence="15">DAD</shortName>
        <ecNumber evidence="14 15">4.2.1.9</ecNumber>
    </recommendedName>
</protein>
<dbReference type="InterPro" id="IPR042096">
    <property type="entry name" value="Dihydro-acid_dehy_C"/>
</dbReference>
<feature type="domain" description="Dihydroxy-acid/6-phosphogluconate dehydratase C-terminal" evidence="17">
    <location>
        <begin position="406"/>
        <end position="606"/>
    </location>
</feature>
<comment type="function">
    <text evidence="15">Functions in the biosynthesis of branched-chain amino acids. Catalyzes the dehydration of (2R,3R)-2,3-dihydroxy-3-methylpentanoate (2,3-dihydroxy-3-methylvalerate) into 2-oxo-3-methylpentanoate (2-oxo-3-methylvalerate) and of (2R)-2,3-dihydroxy-3-methylbutanoate (2,3-dihydroxyisovalerate) into 2-oxo-3-methylbutanoate (2-oxoisovalerate), the penultimate precursor to L-isoleucine and L-valine, respectively.</text>
</comment>
<comment type="catalytic activity">
    <reaction evidence="11">
        <text>(2R)-2,3-dihydroxy-3-methylbutanoate = 3-methyl-2-oxobutanoate + H2O</text>
        <dbReference type="Rhea" id="RHEA:24809"/>
        <dbReference type="ChEBI" id="CHEBI:11851"/>
        <dbReference type="ChEBI" id="CHEBI:15377"/>
        <dbReference type="ChEBI" id="CHEBI:49072"/>
        <dbReference type="EC" id="4.2.1.9"/>
    </reaction>
    <physiologicalReaction direction="left-to-right" evidence="11">
        <dbReference type="Rhea" id="RHEA:24810"/>
    </physiologicalReaction>
</comment>
<evidence type="ECO:0000256" key="3">
    <source>
        <dbReference type="ARBA" id="ARBA00022605"/>
    </source>
</evidence>
<feature type="active site" description="Proton acceptor" evidence="15">
    <location>
        <position position="515"/>
    </location>
</feature>
<keyword evidence="8 15" id="KW-0411">Iron-sulfur</keyword>
<dbReference type="InterPro" id="IPR020558">
    <property type="entry name" value="DiOHA_6PGluconate_deHydtase_CS"/>
</dbReference>
<evidence type="ECO:0000256" key="7">
    <source>
        <dbReference type="ARBA" id="ARBA00023004"/>
    </source>
</evidence>
<comment type="cofactor">
    <cofactor evidence="1 15">
        <name>Mg(2+)</name>
        <dbReference type="ChEBI" id="CHEBI:18420"/>
    </cofactor>
</comment>
<dbReference type="OrthoDB" id="9807077at2"/>
<feature type="modified residue" description="N6-carboxylysine" evidence="15">
    <location>
        <position position="124"/>
    </location>
</feature>
<gene>
    <name evidence="15" type="primary">ilvD</name>
    <name evidence="18" type="ORF">C1H70_14920</name>
</gene>
<keyword evidence="19" id="KW-1185">Reference proteome</keyword>
<keyword evidence="6 15" id="KW-0460">Magnesium</keyword>
<name>A0A2N7UCE7_9GAMM</name>
<dbReference type="SUPFAM" id="SSF143975">
    <property type="entry name" value="IlvD/EDD N-terminal domain-like"/>
    <property type="match status" value="1"/>
</dbReference>
<dbReference type="PROSITE" id="PS00887">
    <property type="entry name" value="ILVD_EDD_2"/>
    <property type="match status" value="1"/>
</dbReference>
<dbReference type="SUPFAM" id="SSF52016">
    <property type="entry name" value="LeuD/IlvD-like"/>
    <property type="match status" value="1"/>
</dbReference>
<keyword evidence="9 15" id="KW-0456">Lyase</keyword>
<dbReference type="UniPathway" id="UPA00047">
    <property type="reaction ID" value="UER00057"/>
</dbReference>
<dbReference type="GO" id="GO:0009097">
    <property type="term" value="P:isoleucine biosynthetic process"/>
    <property type="evidence" value="ECO:0007669"/>
    <property type="project" value="UniProtKB-UniRule"/>
</dbReference>
<evidence type="ECO:0000256" key="6">
    <source>
        <dbReference type="ARBA" id="ARBA00022842"/>
    </source>
</evidence>
<dbReference type="NCBIfam" id="NF009103">
    <property type="entry name" value="PRK12448.1"/>
    <property type="match status" value="1"/>
</dbReference>
<comment type="caution">
    <text evidence="18">The sequence shown here is derived from an EMBL/GenBank/DDBJ whole genome shotgun (WGS) entry which is preliminary data.</text>
</comment>
<evidence type="ECO:0000313" key="19">
    <source>
        <dbReference type="Proteomes" id="UP000235547"/>
    </source>
</evidence>
<comment type="subunit">
    <text evidence="15">Homodimer.</text>
</comment>
<dbReference type="GO" id="GO:0004160">
    <property type="term" value="F:dihydroxy-acid dehydratase activity"/>
    <property type="evidence" value="ECO:0007669"/>
    <property type="project" value="UniProtKB-UniRule"/>
</dbReference>
<dbReference type="RefSeq" id="WP_102589137.1">
    <property type="nucleotide sequence ID" value="NZ_BNAE01000001.1"/>
</dbReference>
<dbReference type="Proteomes" id="UP000235547">
    <property type="component" value="Unassembled WGS sequence"/>
</dbReference>
<feature type="binding site" evidence="15">
    <location>
        <position position="81"/>
    </location>
    <ligand>
        <name>Mg(2+)</name>
        <dbReference type="ChEBI" id="CHEBI:18420"/>
    </ligand>
</feature>
<dbReference type="PANTHER" id="PTHR43661:SF3">
    <property type="entry name" value="D-XYLONATE DEHYDRATASE YAGF-RELATED"/>
    <property type="match status" value="1"/>
</dbReference>
<dbReference type="AlphaFoldDB" id="A0A2N7UCE7"/>
<keyword evidence="10 15" id="KW-0100">Branched-chain amino acid biosynthesis</keyword>
<evidence type="ECO:0000313" key="18">
    <source>
        <dbReference type="EMBL" id="PMR78071.1"/>
    </source>
</evidence>
<dbReference type="GO" id="GO:0000287">
    <property type="term" value="F:magnesium ion binding"/>
    <property type="evidence" value="ECO:0007669"/>
    <property type="project" value="UniProtKB-UniRule"/>
</dbReference>
<keyword evidence="5 15" id="KW-0479">Metal-binding</keyword>
<evidence type="ECO:0000259" key="16">
    <source>
        <dbReference type="Pfam" id="PF00920"/>
    </source>
</evidence>
<dbReference type="EC" id="4.2.1.9" evidence="14 15"/>
<feature type="binding site" description="via carbamate group" evidence="15">
    <location>
        <position position="124"/>
    </location>
    <ligand>
        <name>Mg(2+)</name>
        <dbReference type="ChEBI" id="CHEBI:18420"/>
    </ligand>
</feature>
<evidence type="ECO:0000256" key="13">
    <source>
        <dbReference type="ARBA" id="ARBA00029437"/>
    </source>
</evidence>
<dbReference type="InterPro" id="IPR037237">
    <property type="entry name" value="IlvD/EDD_N"/>
</dbReference>
<feature type="binding site" evidence="15">
    <location>
        <position position="123"/>
    </location>
    <ligand>
        <name>Mg(2+)</name>
        <dbReference type="ChEBI" id="CHEBI:18420"/>
    </ligand>
</feature>
<organism evidence="18 19">
    <name type="scientific">Halomonas urumqiensis</name>
    <dbReference type="NCBI Taxonomy" id="1684789"/>
    <lineage>
        <taxon>Bacteria</taxon>
        <taxon>Pseudomonadati</taxon>
        <taxon>Pseudomonadota</taxon>
        <taxon>Gammaproteobacteria</taxon>
        <taxon>Oceanospirillales</taxon>
        <taxon>Halomonadaceae</taxon>
        <taxon>Halomonas</taxon>
    </lineage>
</organism>
<accession>A0A2N7UCE7</accession>
<evidence type="ECO:0000256" key="11">
    <source>
        <dbReference type="ARBA" id="ARBA00029304"/>
    </source>
</evidence>
<feature type="binding site" evidence="15">
    <location>
        <position position="489"/>
    </location>
    <ligand>
        <name>Mg(2+)</name>
        <dbReference type="ChEBI" id="CHEBI:18420"/>
    </ligand>
</feature>
<comment type="catalytic activity">
    <reaction evidence="15">
        <text>(2R,3R)-2,3-dihydroxy-3-methylpentanoate = (S)-3-methyl-2-oxopentanoate + H2O</text>
        <dbReference type="Rhea" id="RHEA:27694"/>
        <dbReference type="ChEBI" id="CHEBI:15377"/>
        <dbReference type="ChEBI" id="CHEBI:35146"/>
        <dbReference type="ChEBI" id="CHEBI:49258"/>
        <dbReference type="EC" id="4.2.1.9"/>
    </reaction>
</comment>
<evidence type="ECO:0000256" key="15">
    <source>
        <dbReference type="HAMAP-Rule" id="MF_00012"/>
    </source>
</evidence>
<dbReference type="GO" id="GO:0005829">
    <property type="term" value="C:cytosol"/>
    <property type="evidence" value="ECO:0007669"/>
    <property type="project" value="TreeGrafter"/>
</dbReference>
<keyword evidence="3 15" id="KW-0028">Amino-acid biosynthesis</keyword>